<protein>
    <submittedName>
        <fullName evidence="4">Carboxylesterase</fullName>
    </submittedName>
</protein>
<evidence type="ECO:0000256" key="2">
    <source>
        <dbReference type="SAM" id="SignalP"/>
    </source>
</evidence>
<keyword evidence="2" id="KW-0732">Signal</keyword>
<reference evidence="4 5" key="1">
    <citation type="submission" date="2018-01" db="EMBL/GenBank/DDBJ databases">
        <title>Whole genome analyses suggest that Burkholderia sensu lato contains two further novel genera in the rhizoxinica-symbiotica group Mycetohabitans gen. nov., and Trinickia gen. nov.: implications for the evolution of diazotrophy and nodulation in the Burkholderiaceae.</title>
        <authorList>
            <person name="Estrada-de los Santos P."/>
            <person name="Palmer M."/>
            <person name="Chavez-Ramirez B."/>
            <person name="Beukes C."/>
            <person name="Steenkamp E.T."/>
            <person name="Hirsch A.M."/>
            <person name="Manyaka P."/>
            <person name="Maluk M."/>
            <person name="Lafos M."/>
            <person name="Crook M."/>
            <person name="Gross E."/>
            <person name="Simon M.F."/>
            <person name="Bueno dos Reis Junior F."/>
            <person name="Poole P.S."/>
            <person name="Venter S.N."/>
            <person name="James E.K."/>
        </authorList>
    </citation>
    <scope>NUCLEOTIDE SEQUENCE [LARGE SCALE GENOMIC DNA]</scope>
    <source>
        <strain evidence="4 5">GIMN1.004</strain>
    </source>
</reference>
<feature type="domain" description="BD-FAE-like" evidence="3">
    <location>
        <begin position="67"/>
        <end position="244"/>
    </location>
</feature>
<dbReference type="PANTHER" id="PTHR48081:SF9">
    <property type="entry name" value="CARBOXYLESTERASE"/>
    <property type="match status" value="1"/>
</dbReference>
<sequence length="290" mass="31071">MHRVASIVCLALTFGLLAGCDGAQMLNAFARTDDYELKQAVPYGPDARARLDIYLPVGLGAGASPVDARGAPVVVFFYGGSWQNGAREQYRFVGAALASRGFIVVVPDYRKYPAVVFPSFVDDAARAVAWVRGHAESWGGDPDRLFLMGHSAGAQIAALLATDGRYLGAYGIQKHQIAGVVGLAGPYDFLPLQDATLRRIFPGPLRARSQPINFTQGGEPRMFLAVGADDTTVDPANTYRFAARLRAAGDAVIVKRYPMMSHALLVGALGAPLRLILPVFDDVTTFLASR</sequence>
<dbReference type="InterPro" id="IPR050300">
    <property type="entry name" value="GDXG_lipolytic_enzyme"/>
</dbReference>
<evidence type="ECO:0000256" key="1">
    <source>
        <dbReference type="ARBA" id="ARBA00022801"/>
    </source>
</evidence>
<dbReference type="PROSITE" id="PS51257">
    <property type="entry name" value="PROKAR_LIPOPROTEIN"/>
    <property type="match status" value="1"/>
</dbReference>
<dbReference type="PANTHER" id="PTHR48081">
    <property type="entry name" value="AB HYDROLASE SUPERFAMILY PROTEIN C4A8.06C"/>
    <property type="match status" value="1"/>
</dbReference>
<keyword evidence="5" id="KW-1185">Reference proteome</keyword>
<evidence type="ECO:0000259" key="3">
    <source>
        <dbReference type="Pfam" id="PF20434"/>
    </source>
</evidence>
<dbReference type="InterPro" id="IPR029058">
    <property type="entry name" value="AB_hydrolase_fold"/>
</dbReference>
<accession>A0A2N7VBH2</accession>
<proteinExistence type="predicted"/>
<organism evidence="4 5">
    <name type="scientific">Trinickia dabaoshanensis</name>
    <dbReference type="NCBI Taxonomy" id="564714"/>
    <lineage>
        <taxon>Bacteria</taxon>
        <taxon>Pseudomonadati</taxon>
        <taxon>Pseudomonadota</taxon>
        <taxon>Betaproteobacteria</taxon>
        <taxon>Burkholderiales</taxon>
        <taxon>Burkholderiaceae</taxon>
        <taxon>Trinickia</taxon>
    </lineage>
</organism>
<name>A0A2N7VBH2_9BURK</name>
<evidence type="ECO:0000313" key="4">
    <source>
        <dbReference type="EMBL" id="PMS14489.1"/>
    </source>
</evidence>
<dbReference type="EMBL" id="PNYA01000045">
    <property type="protein sequence ID" value="PMS14489.1"/>
    <property type="molecule type" value="Genomic_DNA"/>
</dbReference>
<dbReference type="Proteomes" id="UP000235616">
    <property type="component" value="Unassembled WGS sequence"/>
</dbReference>
<gene>
    <name evidence="4" type="ORF">C0Z18_31490</name>
</gene>
<dbReference type="InterPro" id="IPR049492">
    <property type="entry name" value="BD-FAE-like_dom"/>
</dbReference>
<feature type="chain" id="PRO_5014750275" evidence="2">
    <location>
        <begin position="19"/>
        <end position="290"/>
    </location>
</feature>
<feature type="signal peptide" evidence="2">
    <location>
        <begin position="1"/>
        <end position="18"/>
    </location>
</feature>
<dbReference type="AlphaFoldDB" id="A0A2N7VBH2"/>
<dbReference type="Gene3D" id="3.40.50.1820">
    <property type="entry name" value="alpha/beta hydrolase"/>
    <property type="match status" value="1"/>
</dbReference>
<dbReference type="SUPFAM" id="SSF53474">
    <property type="entry name" value="alpha/beta-Hydrolases"/>
    <property type="match status" value="1"/>
</dbReference>
<evidence type="ECO:0000313" key="5">
    <source>
        <dbReference type="Proteomes" id="UP000235616"/>
    </source>
</evidence>
<dbReference type="GO" id="GO:0016787">
    <property type="term" value="F:hydrolase activity"/>
    <property type="evidence" value="ECO:0007669"/>
    <property type="project" value="UniProtKB-KW"/>
</dbReference>
<dbReference type="OrthoDB" id="9771666at2"/>
<dbReference type="Pfam" id="PF20434">
    <property type="entry name" value="BD-FAE"/>
    <property type="match status" value="1"/>
</dbReference>
<keyword evidence="1" id="KW-0378">Hydrolase</keyword>
<comment type="caution">
    <text evidence="4">The sequence shown here is derived from an EMBL/GenBank/DDBJ whole genome shotgun (WGS) entry which is preliminary data.</text>
</comment>